<reference evidence="1" key="1">
    <citation type="submission" date="2021-02" db="EMBL/GenBank/DDBJ databases">
        <authorList>
            <person name="Nowell W R."/>
        </authorList>
    </citation>
    <scope>NUCLEOTIDE SEQUENCE</scope>
</reference>
<sequence>MIHLRMLTLAHVNYHELRCLLTLKDFFFIIQQLKTFKIQSTSFNGLDRDRLVVLQKIFTQMPKLRVCQVPLIDVNDFDDLKPSACLEEFSLDYGTMACLDRLLNYIPNVQSLTVRVYTDLQHFSKQITTKSSSVINSSLKYLQISTINNIPFSQIEDFFQSRFPRLNTLKFFFKTDASSQSCLDYIDDQRWQSLLQSFISLQHFHCCIELPIPFDITLNLFETNEYFRQKNWTFTSEIYTYSFNRILRFHTNPYLKQRLDIIPSKAFAVNNNIYSCVRDLRILIDTIPNDLPKNGSALLYPNVMSLTLISNKSFHEQSFLLYLYSIIDYKHLRYLTVQLDNCSRFFLLSLIEKYSQISSFTLSTYHSWSKLISLSSQLSKRHICSLTVYEIFRDFTPYHSIHQLFHRLQILSICLSSIDDCYRFLTLLFIGSQQTTVEQLRSLTIKCDFDEPDMIANWIRSNILRKLSYKCTTSVLLIWL</sequence>
<accession>A0A814YN45</accession>
<protein>
    <submittedName>
        <fullName evidence="1">Uncharacterized protein</fullName>
    </submittedName>
</protein>
<proteinExistence type="predicted"/>
<name>A0A814YN45_ADIRI</name>
<gene>
    <name evidence="1" type="ORF">EDS130_LOCUS26944</name>
</gene>
<comment type="caution">
    <text evidence="1">The sequence shown here is derived from an EMBL/GenBank/DDBJ whole genome shotgun (WGS) entry which is preliminary data.</text>
</comment>
<evidence type="ECO:0000313" key="1">
    <source>
        <dbReference type="EMBL" id="CAF1231277.1"/>
    </source>
</evidence>
<dbReference type="Proteomes" id="UP000663852">
    <property type="component" value="Unassembled WGS sequence"/>
</dbReference>
<organism evidence="1 2">
    <name type="scientific">Adineta ricciae</name>
    <name type="common">Rotifer</name>
    <dbReference type="NCBI Taxonomy" id="249248"/>
    <lineage>
        <taxon>Eukaryota</taxon>
        <taxon>Metazoa</taxon>
        <taxon>Spiralia</taxon>
        <taxon>Gnathifera</taxon>
        <taxon>Rotifera</taxon>
        <taxon>Eurotatoria</taxon>
        <taxon>Bdelloidea</taxon>
        <taxon>Adinetida</taxon>
        <taxon>Adinetidae</taxon>
        <taxon>Adineta</taxon>
    </lineage>
</organism>
<dbReference type="AlphaFoldDB" id="A0A814YN45"/>
<evidence type="ECO:0000313" key="2">
    <source>
        <dbReference type="Proteomes" id="UP000663852"/>
    </source>
</evidence>
<dbReference type="EMBL" id="CAJNOJ010000166">
    <property type="protein sequence ID" value="CAF1231277.1"/>
    <property type="molecule type" value="Genomic_DNA"/>
</dbReference>
<dbReference type="OrthoDB" id="10003061at2759"/>